<dbReference type="GO" id="GO:0034039">
    <property type="term" value="F:8-oxo-7,8-dihydroguanine DNA N-glycosylase activity"/>
    <property type="evidence" value="ECO:0007669"/>
    <property type="project" value="TreeGrafter"/>
</dbReference>
<dbReference type="PANTHER" id="PTHR22993:SF9">
    <property type="entry name" value="FORMAMIDOPYRIMIDINE-DNA GLYCOSYLASE"/>
    <property type="match status" value="1"/>
</dbReference>
<dbReference type="NCBIfam" id="TIGR00577">
    <property type="entry name" value="fpg"/>
    <property type="match status" value="1"/>
</dbReference>
<keyword evidence="7 15" id="KW-0378">Hydrolase</keyword>
<dbReference type="SUPFAM" id="SSF57716">
    <property type="entry name" value="Glucocorticoid receptor-like (DNA-binding domain)"/>
    <property type="match status" value="1"/>
</dbReference>
<sequence>MPELPEVETTRRKIAPLVTGRTVLEIEHFSPDKYPDTELAHGRIISEVQRRGKYLILPLADQAGGPADYELIVHLGMTGGFRLEETQHTRLTLRLNDGALHFHDPRRFGKVRVVRVGDYAALPTLAAMGPEPLEDDFALEPFAEAAAKAGAVKPWLLSQKPVAGVGNIYADEALWRAQIHPAQTRLSAEQAAQLHTAIREVMEEAVNLGGSSLGGGTGNYRQHDGDWGGFQLQHAAYGRGGQPCPRCGTPIEKTVLGQRGTHHCPQCQPS</sequence>
<comment type="catalytic activity">
    <reaction evidence="1 15">
        <text>Hydrolysis of DNA containing ring-opened 7-methylguanine residues, releasing 2,6-diamino-4-hydroxy-5-(N-methyl)formamidopyrimidine.</text>
        <dbReference type="EC" id="3.2.2.23"/>
    </reaction>
</comment>
<feature type="active site" description="Proton donor; for beta-elimination activity" evidence="15">
    <location>
        <position position="53"/>
    </location>
</feature>
<evidence type="ECO:0000256" key="14">
    <source>
        <dbReference type="ARBA" id="ARBA00044632"/>
    </source>
</evidence>
<feature type="active site" description="Schiff-base intermediate with DNA" evidence="15">
    <location>
        <position position="2"/>
    </location>
</feature>
<comment type="cofactor">
    <cofactor evidence="15">
        <name>Zn(2+)</name>
        <dbReference type="ChEBI" id="CHEBI:29105"/>
    </cofactor>
    <text evidence="15">Binds 1 zinc ion per subunit.</text>
</comment>
<dbReference type="Proteomes" id="UP000277766">
    <property type="component" value="Unassembled WGS sequence"/>
</dbReference>
<feature type="binding site" evidence="15">
    <location>
        <position position="148"/>
    </location>
    <ligand>
        <name>DNA</name>
        <dbReference type="ChEBI" id="CHEBI:16991"/>
    </ligand>
</feature>
<dbReference type="InterPro" id="IPR015886">
    <property type="entry name" value="H2TH_FPG"/>
</dbReference>
<keyword evidence="12 15" id="KW-0511">Multifunctional enzyme</keyword>
<evidence type="ECO:0000256" key="1">
    <source>
        <dbReference type="ARBA" id="ARBA00001668"/>
    </source>
</evidence>
<dbReference type="FunFam" id="1.10.8.50:FF:000003">
    <property type="entry name" value="Formamidopyrimidine-DNA glycosylase"/>
    <property type="match status" value="1"/>
</dbReference>
<dbReference type="RefSeq" id="WP_126351726.1">
    <property type="nucleotide sequence ID" value="NZ_CP086380.1"/>
</dbReference>
<keyword evidence="6 15" id="KW-0863">Zinc-finger</keyword>
<evidence type="ECO:0000256" key="4">
    <source>
        <dbReference type="ARBA" id="ARBA00022723"/>
    </source>
</evidence>
<keyword evidence="5 15" id="KW-0227">DNA damage</keyword>
<evidence type="ECO:0000256" key="7">
    <source>
        <dbReference type="ARBA" id="ARBA00022801"/>
    </source>
</evidence>
<evidence type="ECO:0000256" key="5">
    <source>
        <dbReference type="ARBA" id="ARBA00022763"/>
    </source>
</evidence>
<dbReference type="EC" id="3.2.2.23" evidence="15"/>
<dbReference type="Gene3D" id="1.10.8.50">
    <property type="match status" value="1"/>
</dbReference>
<dbReference type="PROSITE" id="PS51066">
    <property type="entry name" value="ZF_FPG_2"/>
    <property type="match status" value="1"/>
</dbReference>
<dbReference type="NCBIfam" id="NF002211">
    <property type="entry name" value="PRK01103.1"/>
    <property type="match status" value="1"/>
</dbReference>
<evidence type="ECO:0000256" key="13">
    <source>
        <dbReference type="ARBA" id="ARBA00023295"/>
    </source>
</evidence>
<evidence type="ECO:0000256" key="12">
    <source>
        <dbReference type="ARBA" id="ARBA00023268"/>
    </source>
</evidence>
<dbReference type="Pfam" id="PF01149">
    <property type="entry name" value="Fapy_DNA_glyco"/>
    <property type="match status" value="1"/>
</dbReference>
<keyword evidence="19" id="KW-1185">Reference proteome</keyword>
<evidence type="ECO:0000313" key="18">
    <source>
        <dbReference type="EMBL" id="RTR28334.1"/>
    </source>
</evidence>
<evidence type="ECO:0000259" key="16">
    <source>
        <dbReference type="PROSITE" id="PS51066"/>
    </source>
</evidence>
<evidence type="ECO:0000259" key="17">
    <source>
        <dbReference type="PROSITE" id="PS51068"/>
    </source>
</evidence>
<keyword evidence="13 15" id="KW-0326">Glycosidase</keyword>
<dbReference type="InterPro" id="IPR010979">
    <property type="entry name" value="Ribosomal_uS13-like_H2TH"/>
</dbReference>
<dbReference type="AlphaFoldDB" id="A0A431VYN6"/>
<dbReference type="CDD" id="cd08966">
    <property type="entry name" value="EcFpg-like_N"/>
    <property type="match status" value="1"/>
</dbReference>
<dbReference type="SMART" id="SM01232">
    <property type="entry name" value="H2TH"/>
    <property type="match status" value="1"/>
</dbReference>
<evidence type="ECO:0000256" key="9">
    <source>
        <dbReference type="ARBA" id="ARBA00023125"/>
    </source>
</evidence>
<dbReference type="InterPro" id="IPR020629">
    <property type="entry name" value="FPG_Glyclase"/>
</dbReference>
<feature type="domain" description="Formamidopyrimidine-DNA glycosylase catalytic" evidence="17">
    <location>
        <begin position="2"/>
        <end position="109"/>
    </location>
</feature>
<comment type="function">
    <text evidence="15">Involved in base excision repair of DNA damaged by oxidation or by mutagenic agents. Acts as DNA glycosylase that recognizes and removes damaged bases. Has a preference for oxidized purines, such as 7,8-dihydro-8-oxoguanine (8-oxoG). Has AP (apurinic/apyrimidinic) lyase activity and introduces nicks in the DNA strand. Cleaves the DNA backbone by beta-delta elimination to generate a single-strand break at the site of the removed base with both 3'- and 5'-phosphates.</text>
</comment>
<dbReference type="SUPFAM" id="SSF81624">
    <property type="entry name" value="N-terminal domain of MutM-like DNA repair proteins"/>
    <property type="match status" value="1"/>
</dbReference>
<dbReference type="EMBL" id="RXPE01000007">
    <property type="protein sequence ID" value="RTR28334.1"/>
    <property type="molecule type" value="Genomic_DNA"/>
</dbReference>
<dbReference type="Gene3D" id="3.20.190.10">
    <property type="entry name" value="MutM-like, N-terminal"/>
    <property type="match status" value="1"/>
</dbReference>
<dbReference type="HAMAP" id="MF_00103">
    <property type="entry name" value="Fapy_DNA_glycosyl"/>
    <property type="match status" value="1"/>
</dbReference>
<feature type="binding site" evidence="15">
    <location>
        <position position="106"/>
    </location>
    <ligand>
        <name>DNA</name>
        <dbReference type="ChEBI" id="CHEBI:16991"/>
    </ligand>
</feature>
<evidence type="ECO:0000256" key="15">
    <source>
        <dbReference type="HAMAP-Rule" id="MF_00103"/>
    </source>
</evidence>
<dbReference type="Pfam" id="PF06831">
    <property type="entry name" value="H2TH"/>
    <property type="match status" value="1"/>
</dbReference>
<keyword evidence="10 15" id="KW-0234">DNA repair</keyword>
<keyword evidence="4 15" id="KW-0479">Metal-binding</keyword>
<keyword evidence="9 15" id="KW-0238">DNA-binding</keyword>
<reference evidence="18 19" key="1">
    <citation type="submission" date="2018-12" db="EMBL/GenBank/DDBJ databases">
        <title>Deinococcus radiophilus ATCC 27603 genome sequencing and assembly.</title>
        <authorList>
            <person name="Maclea K.S."/>
            <person name="Maynard C.R."/>
        </authorList>
    </citation>
    <scope>NUCLEOTIDE SEQUENCE [LARGE SCALE GENOMIC DNA]</scope>
    <source>
        <strain evidence="18 19">ATCC 27603</strain>
    </source>
</reference>
<comment type="catalytic activity">
    <reaction evidence="14 15">
        <text>2'-deoxyribonucleotide-(2'-deoxyribose 5'-phosphate)-2'-deoxyribonucleotide-DNA = a 3'-end 2'-deoxyribonucleotide-(2,3-dehydro-2,3-deoxyribose 5'-phosphate)-DNA + a 5'-end 5'-phospho-2'-deoxyribonucleoside-DNA + H(+)</text>
        <dbReference type="Rhea" id="RHEA:66592"/>
        <dbReference type="Rhea" id="RHEA-COMP:13180"/>
        <dbReference type="Rhea" id="RHEA-COMP:16897"/>
        <dbReference type="Rhea" id="RHEA-COMP:17067"/>
        <dbReference type="ChEBI" id="CHEBI:15378"/>
        <dbReference type="ChEBI" id="CHEBI:136412"/>
        <dbReference type="ChEBI" id="CHEBI:157695"/>
        <dbReference type="ChEBI" id="CHEBI:167181"/>
        <dbReference type="EC" id="4.2.99.18"/>
    </reaction>
</comment>
<evidence type="ECO:0000256" key="3">
    <source>
        <dbReference type="ARBA" id="ARBA00011245"/>
    </source>
</evidence>
<dbReference type="GO" id="GO:0003684">
    <property type="term" value="F:damaged DNA binding"/>
    <property type="evidence" value="ECO:0007669"/>
    <property type="project" value="InterPro"/>
</dbReference>
<feature type="binding site" evidence="15">
    <location>
        <position position="88"/>
    </location>
    <ligand>
        <name>DNA</name>
        <dbReference type="ChEBI" id="CHEBI:16991"/>
    </ligand>
</feature>
<accession>A0A431VYN6</accession>
<dbReference type="InterPro" id="IPR035937">
    <property type="entry name" value="FPG_N"/>
</dbReference>
<organism evidence="18 19">
    <name type="scientific">Deinococcus radiophilus</name>
    <dbReference type="NCBI Taxonomy" id="32062"/>
    <lineage>
        <taxon>Bacteria</taxon>
        <taxon>Thermotogati</taxon>
        <taxon>Deinococcota</taxon>
        <taxon>Deinococci</taxon>
        <taxon>Deinococcales</taxon>
        <taxon>Deinococcaceae</taxon>
        <taxon>Deinococcus</taxon>
    </lineage>
</organism>
<keyword evidence="8 15" id="KW-0862">Zinc</keyword>
<dbReference type="GO" id="GO:0006284">
    <property type="term" value="P:base-excision repair"/>
    <property type="evidence" value="ECO:0007669"/>
    <property type="project" value="InterPro"/>
</dbReference>
<keyword evidence="11 15" id="KW-0456">Lyase</keyword>
<protein>
    <recommendedName>
        <fullName evidence="15">Formamidopyrimidine-DNA glycosylase</fullName>
        <shortName evidence="15">Fapy-DNA glycosylase</shortName>
        <ecNumber evidence="15">3.2.2.23</ecNumber>
    </recommendedName>
    <alternativeName>
        <fullName evidence="15">DNA-(apurinic or apyrimidinic site) lyase MutM</fullName>
        <shortName evidence="15">AP lyase MutM</shortName>
        <ecNumber evidence="15">4.2.99.18</ecNumber>
    </alternativeName>
</protein>
<dbReference type="OrthoDB" id="9800855at2"/>
<evidence type="ECO:0000256" key="10">
    <source>
        <dbReference type="ARBA" id="ARBA00023204"/>
    </source>
</evidence>
<dbReference type="InterPro" id="IPR000214">
    <property type="entry name" value="Znf_DNA_glyclase/AP_lyase"/>
</dbReference>
<evidence type="ECO:0000256" key="6">
    <source>
        <dbReference type="ARBA" id="ARBA00022771"/>
    </source>
</evidence>
<feature type="active site" description="Proton donor" evidence="15">
    <location>
        <position position="3"/>
    </location>
</feature>
<comment type="caution">
    <text evidence="18">The sequence shown here is derived from an EMBL/GenBank/DDBJ whole genome shotgun (WGS) entry which is preliminary data.</text>
</comment>
<dbReference type="EC" id="4.2.99.18" evidence="15"/>
<comment type="subunit">
    <text evidence="3 15">Monomer.</text>
</comment>
<dbReference type="InterPro" id="IPR012319">
    <property type="entry name" value="FPG_cat"/>
</dbReference>
<gene>
    <name evidence="15" type="primary">mutM</name>
    <name evidence="15" type="synonym">fpg</name>
    <name evidence="18" type="ORF">EJ104_05355</name>
</gene>
<dbReference type="Pfam" id="PF06827">
    <property type="entry name" value="zf-FPG_IleRS"/>
    <property type="match status" value="1"/>
</dbReference>
<evidence type="ECO:0000256" key="8">
    <source>
        <dbReference type="ARBA" id="ARBA00022833"/>
    </source>
</evidence>
<dbReference type="SUPFAM" id="SSF46946">
    <property type="entry name" value="S13-like H2TH domain"/>
    <property type="match status" value="1"/>
</dbReference>
<comment type="similarity">
    <text evidence="2 15">Belongs to the FPG family.</text>
</comment>
<name>A0A431VYN6_9DEIO</name>
<evidence type="ECO:0000256" key="11">
    <source>
        <dbReference type="ARBA" id="ARBA00023239"/>
    </source>
</evidence>
<evidence type="ECO:0000256" key="2">
    <source>
        <dbReference type="ARBA" id="ARBA00009409"/>
    </source>
</evidence>
<dbReference type="InterPro" id="IPR010663">
    <property type="entry name" value="Znf_FPG/IleRS"/>
</dbReference>
<dbReference type="SMART" id="SM00898">
    <property type="entry name" value="Fapy_DNA_glyco"/>
    <property type="match status" value="1"/>
</dbReference>
<proteinExistence type="inferred from homology"/>
<feature type="domain" description="FPG-type" evidence="16">
    <location>
        <begin position="235"/>
        <end position="269"/>
    </location>
</feature>
<feature type="active site" description="Proton donor; for delta-elimination activity" evidence="15">
    <location>
        <position position="259"/>
    </location>
</feature>
<evidence type="ECO:0000313" key="19">
    <source>
        <dbReference type="Proteomes" id="UP000277766"/>
    </source>
</evidence>
<dbReference type="NCBIfam" id="NF011386">
    <property type="entry name" value="PRK14811.1"/>
    <property type="match status" value="1"/>
</dbReference>
<dbReference type="GO" id="GO:0140078">
    <property type="term" value="F:class I DNA-(apurinic or apyrimidinic site) endonuclease activity"/>
    <property type="evidence" value="ECO:0007669"/>
    <property type="project" value="UniProtKB-EC"/>
</dbReference>
<dbReference type="PANTHER" id="PTHR22993">
    <property type="entry name" value="FORMAMIDOPYRIMIDINE-DNA GLYCOSYLASE"/>
    <property type="match status" value="1"/>
</dbReference>
<dbReference type="GO" id="GO:0008270">
    <property type="term" value="F:zinc ion binding"/>
    <property type="evidence" value="ECO:0007669"/>
    <property type="project" value="UniProtKB-UniRule"/>
</dbReference>
<dbReference type="PROSITE" id="PS51068">
    <property type="entry name" value="FPG_CAT"/>
    <property type="match status" value="1"/>
</dbReference>